<dbReference type="EC" id="2.7.7.6" evidence="5"/>
<dbReference type="InterPro" id="IPR012337">
    <property type="entry name" value="RNaseH-like_sf"/>
</dbReference>
<reference evidence="5" key="1">
    <citation type="submission" date="2019-08" db="EMBL/GenBank/DDBJ databases">
        <title>Reference gene set and small RNA set construction with multiple tissues from Davidia involucrata Baill.</title>
        <authorList>
            <person name="Yang H."/>
            <person name="Zhou C."/>
            <person name="Li G."/>
            <person name="Wang J."/>
            <person name="Gao P."/>
            <person name="Wang M."/>
            <person name="Wang R."/>
            <person name="Zhao Y."/>
        </authorList>
    </citation>
    <scope>NUCLEOTIDE SEQUENCE</scope>
    <source>
        <tissue evidence="5">Mixed with DoveR01_LX</tissue>
    </source>
</reference>
<feature type="compositionally biased region" description="Basic and acidic residues" evidence="3">
    <location>
        <begin position="279"/>
        <end position="290"/>
    </location>
</feature>
<evidence type="ECO:0000256" key="1">
    <source>
        <dbReference type="ARBA" id="ARBA00022723"/>
    </source>
</evidence>
<dbReference type="Pfam" id="PF25597">
    <property type="entry name" value="SH3_retrovirus"/>
    <property type="match status" value="1"/>
</dbReference>
<protein>
    <submittedName>
        <fullName evidence="5">Putative polyprotein</fullName>
        <ecNumber evidence="5">2.7.7.6</ecNumber>
    </submittedName>
</protein>
<dbReference type="GO" id="GO:0003676">
    <property type="term" value="F:nucleic acid binding"/>
    <property type="evidence" value="ECO:0007669"/>
    <property type="project" value="InterPro"/>
</dbReference>
<dbReference type="Gene3D" id="3.30.420.10">
    <property type="entry name" value="Ribonuclease H-like superfamily/Ribonuclease H"/>
    <property type="match status" value="1"/>
</dbReference>
<accession>A0A5B7BAZ6</accession>
<keyword evidence="1" id="KW-0479">Metal-binding</keyword>
<dbReference type="InterPro" id="IPR057670">
    <property type="entry name" value="SH3_retrovirus"/>
</dbReference>
<feature type="compositionally biased region" description="Polar residues" evidence="3">
    <location>
        <begin position="291"/>
        <end position="311"/>
    </location>
</feature>
<dbReference type="AlphaFoldDB" id="A0A5B7BAZ6"/>
<dbReference type="SUPFAM" id="SSF53098">
    <property type="entry name" value="Ribonuclease H-like"/>
    <property type="match status" value="1"/>
</dbReference>
<dbReference type="InterPro" id="IPR001584">
    <property type="entry name" value="Integrase_cat-core"/>
</dbReference>
<dbReference type="PROSITE" id="PS50994">
    <property type="entry name" value="INTEGRASE"/>
    <property type="match status" value="1"/>
</dbReference>
<evidence type="ECO:0000256" key="3">
    <source>
        <dbReference type="SAM" id="MobiDB-lite"/>
    </source>
</evidence>
<gene>
    <name evidence="5" type="ORF">Din_034767</name>
</gene>
<name>A0A5B7BAZ6_DAVIN</name>
<evidence type="ECO:0000313" key="5">
    <source>
        <dbReference type="EMBL" id="MPA65326.1"/>
    </source>
</evidence>
<organism evidence="5">
    <name type="scientific">Davidia involucrata</name>
    <name type="common">Dove tree</name>
    <dbReference type="NCBI Taxonomy" id="16924"/>
    <lineage>
        <taxon>Eukaryota</taxon>
        <taxon>Viridiplantae</taxon>
        <taxon>Streptophyta</taxon>
        <taxon>Embryophyta</taxon>
        <taxon>Tracheophyta</taxon>
        <taxon>Spermatophyta</taxon>
        <taxon>Magnoliopsida</taxon>
        <taxon>eudicotyledons</taxon>
        <taxon>Gunneridae</taxon>
        <taxon>Pentapetalae</taxon>
        <taxon>asterids</taxon>
        <taxon>Cornales</taxon>
        <taxon>Nyssaceae</taxon>
        <taxon>Davidia</taxon>
    </lineage>
</organism>
<dbReference type="PANTHER" id="PTHR42648">
    <property type="entry name" value="TRANSPOSASE, PUTATIVE-RELATED"/>
    <property type="match status" value="1"/>
</dbReference>
<sequence length="412" mass="48307">MVIGLPNIEKEEKIYEGCIYGKMHRLPFPKTAWRANMPLELVHADICGPTRTPTFQNKKYFLLFVDDFSRMMWVYFLEQKSEAFSTFLQFKQSAERQSGHPLKTLRIDRGGEFLSEEFKNYCKNKGIKRQLTVRYTPQQNGMAERKNHTIIEMARSMLKAKGLPNNFWVEAVNTVVYILNRSPTKVVPNRTPYEAWNGRKPDVNFFRVFGSIAYSLIPSQHREKFDEKREKYIFIGYSDESKAYRLFDPKTKQLVISRDVHFNEMKAWEWENKNSHEAKSFEVNERRNDKSSSLVSPPTNADQNFTGNNSDSESEPESPPRRVCSLEEIYDSCNLAFFSCEPLTFQEAEKNEVWQKAMDEEMTTIVKNYTWELVDCPKQKDVVGLKWIYKTKFKEDGSIQKHKARLVAKGYS</sequence>
<dbReference type="PANTHER" id="PTHR42648:SF18">
    <property type="entry name" value="RETROTRANSPOSON, UNCLASSIFIED-LIKE PROTEIN"/>
    <property type="match status" value="1"/>
</dbReference>
<proteinExistence type="predicted"/>
<dbReference type="GO" id="GO:0016787">
    <property type="term" value="F:hydrolase activity"/>
    <property type="evidence" value="ECO:0007669"/>
    <property type="project" value="UniProtKB-KW"/>
</dbReference>
<dbReference type="GO" id="GO:0015074">
    <property type="term" value="P:DNA integration"/>
    <property type="evidence" value="ECO:0007669"/>
    <property type="project" value="InterPro"/>
</dbReference>
<keyword evidence="5" id="KW-0548">Nucleotidyltransferase</keyword>
<keyword evidence="2" id="KW-0378">Hydrolase</keyword>
<evidence type="ECO:0000256" key="2">
    <source>
        <dbReference type="ARBA" id="ARBA00022801"/>
    </source>
</evidence>
<dbReference type="InterPro" id="IPR013103">
    <property type="entry name" value="RVT_2"/>
</dbReference>
<dbReference type="InterPro" id="IPR039537">
    <property type="entry name" value="Retrotran_Ty1/copia-like"/>
</dbReference>
<keyword evidence="5" id="KW-0808">Transferase</keyword>
<dbReference type="GO" id="GO:0046872">
    <property type="term" value="F:metal ion binding"/>
    <property type="evidence" value="ECO:0007669"/>
    <property type="project" value="UniProtKB-KW"/>
</dbReference>
<feature type="region of interest" description="Disordered" evidence="3">
    <location>
        <begin position="279"/>
        <end position="321"/>
    </location>
</feature>
<dbReference type="InterPro" id="IPR036397">
    <property type="entry name" value="RNaseH_sf"/>
</dbReference>
<evidence type="ECO:0000259" key="4">
    <source>
        <dbReference type="PROSITE" id="PS50994"/>
    </source>
</evidence>
<dbReference type="Pfam" id="PF07727">
    <property type="entry name" value="RVT_2"/>
    <property type="match status" value="1"/>
</dbReference>
<feature type="domain" description="Integrase catalytic" evidence="4">
    <location>
        <begin position="34"/>
        <end position="200"/>
    </location>
</feature>
<dbReference type="Pfam" id="PF00665">
    <property type="entry name" value="rve"/>
    <property type="match status" value="1"/>
</dbReference>
<dbReference type="EMBL" id="GHES01034767">
    <property type="protein sequence ID" value="MPA65326.1"/>
    <property type="molecule type" value="Transcribed_RNA"/>
</dbReference>
<dbReference type="GO" id="GO:0003899">
    <property type="term" value="F:DNA-directed RNA polymerase activity"/>
    <property type="evidence" value="ECO:0007669"/>
    <property type="project" value="UniProtKB-EC"/>
</dbReference>